<dbReference type="Gene3D" id="1.25.40.10">
    <property type="entry name" value="Tetratricopeptide repeat domain"/>
    <property type="match status" value="1"/>
</dbReference>
<dbReference type="EMBL" id="MDGQ01000003">
    <property type="protein sequence ID" value="OEK06936.1"/>
    <property type="molecule type" value="Genomic_DNA"/>
</dbReference>
<sequence>MKKIFLLIALLIAGFSLHGQGQEAYIKAMQKGLTALGQAGSLEETQAVASQFERISAKIDSEWHPHYYAALSYINMSFKAEDIATKDSYTSKAQTFIDKAKAAAPNNSEVVALQGYNYMAQLAADSGNRGQMLSPKVMQHFSIALKINPENPRAQALLAQMQFGMAQFFGSPTDKPCAMVKKTLPAFDAQETGKSLDPTWGKDMAESLIAQCGK</sequence>
<proteinExistence type="predicted"/>
<dbReference type="STRING" id="1563681.BFP71_04580"/>
<evidence type="ECO:0000313" key="3">
    <source>
        <dbReference type="Proteomes" id="UP000095552"/>
    </source>
</evidence>
<dbReference type="OrthoDB" id="1150971at2"/>
<protein>
    <submittedName>
        <fullName evidence="2">Uncharacterized protein</fullName>
    </submittedName>
</protein>
<keyword evidence="1" id="KW-0732">Signal</keyword>
<dbReference type="Proteomes" id="UP000095552">
    <property type="component" value="Unassembled WGS sequence"/>
</dbReference>
<feature type="chain" id="PRO_5009186125" evidence="1">
    <location>
        <begin position="22"/>
        <end position="214"/>
    </location>
</feature>
<keyword evidence="3" id="KW-1185">Reference proteome</keyword>
<organism evidence="2 3">
    <name type="scientific">Roseivirga misakiensis</name>
    <dbReference type="NCBI Taxonomy" id="1563681"/>
    <lineage>
        <taxon>Bacteria</taxon>
        <taxon>Pseudomonadati</taxon>
        <taxon>Bacteroidota</taxon>
        <taxon>Cytophagia</taxon>
        <taxon>Cytophagales</taxon>
        <taxon>Roseivirgaceae</taxon>
        <taxon>Roseivirga</taxon>
    </lineage>
</organism>
<name>A0A1E5T6G0_9BACT</name>
<dbReference type="AlphaFoldDB" id="A0A1E5T6G0"/>
<accession>A0A1E5T6G0</accession>
<comment type="caution">
    <text evidence="2">The sequence shown here is derived from an EMBL/GenBank/DDBJ whole genome shotgun (WGS) entry which is preliminary data.</text>
</comment>
<feature type="signal peptide" evidence="1">
    <location>
        <begin position="1"/>
        <end position="21"/>
    </location>
</feature>
<dbReference type="SUPFAM" id="SSF48452">
    <property type="entry name" value="TPR-like"/>
    <property type="match status" value="1"/>
</dbReference>
<gene>
    <name evidence="2" type="ORF">BFP71_04580</name>
</gene>
<evidence type="ECO:0000313" key="2">
    <source>
        <dbReference type="EMBL" id="OEK06936.1"/>
    </source>
</evidence>
<reference evidence="2 3" key="1">
    <citation type="submission" date="2016-08" db="EMBL/GenBank/DDBJ databases">
        <title>Draft genome of Fabibacter sp. strain SK-8.</title>
        <authorList>
            <person name="Wong S.-K."/>
            <person name="Hamasaki K."/>
            <person name="Yoshizawa S."/>
        </authorList>
    </citation>
    <scope>NUCLEOTIDE SEQUENCE [LARGE SCALE GENOMIC DNA]</scope>
    <source>
        <strain evidence="2 3">SK-8</strain>
    </source>
</reference>
<evidence type="ECO:0000256" key="1">
    <source>
        <dbReference type="SAM" id="SignalP"/>
    </source>
</evidence>
<dbReference type="InterPro" id="IPR011990">
    <property type="entry name" value="TPR-like_helical_dom_sf"/>
</dbReference>
<dbReference type="RefSeq" id="WP_069834248.1">
    <property type="nucleotide sequence ID" value="NZ_MDGQ01000003.1"/>
</dbReference>